<accession>A0A0E9U3Z7</accession>
<dbReference type="EMBL" id="GBXM01048110">
    <property type="protein sequence ID" value="JAH60467.1"/>
    <property type="molecule type" value="Transcribed_RNA"/>
</dbReference>
<proteinExistence type="predicted"/>
<dbReference type="AlphaFoldDB" id="A0A0E9U3Z7"/>
<name>A0A0E9U3Z7_ANGAN</name>
<reference evidence="1" key="1">
    <citation type="submission" date="2014-11" db="EMBL/GenBank/DDBJ databases">
        <authorList>
            <person name="Amaro Gonzalez C."/>
        </authorList>
    </citation>
    <scope>NUCLEOTIDE SEQUENCE</scope>
</reference>
<sequence length="22" mass="2533">MKQVLAPVRILIFLRCPLVPLL</sequence>
<organism evidence="1">
    <name type="scientific">Anguilla anguilla</name>
    <name type="common">European freshwater eel</name>
    <name type="synonym">Muraena anguilla</name>
    <dbReference type="NCBI Taxonomy" id="7936"/>
    <lineage>
        <taxon>Eukaryota</taxon>
        <taxon>Metazoa</taxon>
        <taxon>Chordata</taxon>
        <taxon>Craniata</taxon>
        <taxon>Vertebrata</taxon>
        <taxon>Euteleostomi</taxon>
        <taxon>Actinopterygii</taxon>
        <taxon>Neopterygii</taxon>
        <taxon>Teleostei</taxon>
        <taxon>Anguilliformes</taxon>
        <taxon>Anguillidae</taxon>
        <taxon>Anguilla</taxon>
    </lineage>
</organism>
<reference evidence="1" key="2">
    <citation type="journal article" date="2015" name="Fish Shellfish Immunol.">
        <title>Early steps in the European eel (Anguilla anguilla)-Vibrio vulnificus interaction in the gills: Role of the RtxA13 toxin.</title>
        <authorList>
            <person name="Callol A."/>
            <person name="Pajuelo D."/>
            <person name="Ebbesson L."/>
            <person name="Teles M."/>
            <person name="MacKenzie S."/>
            <person name="Amaro C."/>
        </authorList>
    </citation>
    <scope>NUCLEOTIDE SEQUENCE</scope>
</reference>
<evidence type="ECO:0000313" key="1">
    <source>
        <dbReference type="EMBL" id="JAH60467.1"/>
    </source>
</evidence>
<protein>
    <submittedName>
        <fullName evidence="1">Uncharacterized protein</fullName>
    </submittedName>
</protein>